<dbReference type="Proteomes" id="UP000061569">
    <property type="component" value="Chromosome"/>
</dbReference>
<dbReference type="STRING" id="69.GLE_0437"/>
<dbReference type="KEGG" id="lez:GLE_0437"/>
<dbReference type="Gene3D" id="3.40.50.1820">
    <property type="entry name" value="alpha/beta hydrolase"/>
    <property type="match status" value="1"/>
</dbReference>
<reference evidence="1 2" key="1">
    <citation type="submission" date="2015-11" db="EMBL/GenBank/DDBJ databases">
        <title>Genome sequences of Lysobacter enzymogenes strain C3 and Lysobacter antibioticus ATCC 29479.</title>
        <authorList>
            <person name="Kobayashi D.Y."/>
        </authorList>
    </citation>
    <scope>NUCLEOTIDE SEQUENCE [LARGE SCALE GENOMIC DNA]</scope>
    <source>
        <strain evidence="1 2">C3</strain>
    </source>
</reference>
<dbReference type="OrthoDB" id="9814331at2"/>
<dbReference type="InterPro" id="IPR029058">
    <property type="entry name" value="AB_hydrolase_fold"/>
</dbReference>
<dbReference type="EMBL" id="CP013140">
    <property type="protein sequence ID" value="ALN55795.1"/>
    <property type="molecule type" value="Genomic_DNA"/>
</dbReference>
<dbReference type="SUPFAM" id="SSF53474">
    <property type="entry name" value="alpha/beta-Hydrolases"/>
    <property type="match status" value="2"/>
</dbReference>
<name>A0A0S2DB91_LYSEN</name>
<proteinExistence type="predicted"/>
<organism evidence="1 2">
    <name type="scientific">Lysobacter enzymogenes</name>
    <dbReference type="NCBI Taxonomy" id="69"/>
    <lineage>
        <taxon>Bacteria</taxon>
        <taxon>Pseudomonadati</taxon>
        <taxon>Pseudomonadota</taxon>
        <taxon>Gammaproteobacteria</taxon>
        <taxon>Lysobacterales</taxon>
        <taxon>Lysobacteraceae</taxon>
        <taxon>Lysobacter</taxon>
    </lineage>
</organism>
<accession>A0A0S2DB91</accession>
<dbReference type="PATRIC" id="fig|69.6.peg.434"/>
<evidence type="ECO:0000313" key="1">
    <source>
        <dbReference type="EMBL" id="ALN55795.1"/>
    </source>
</evidence>
<sequence length="546" mass="59061">MSDPTRRVPKSIGADGVPVGTTITSPTENKVRAELSVVPHSVVPIILLPGIMGSNLFNTRYGEAAWTVNSKIGLAMQWIFRSSAKRQRWLNPDDIEVDLDGKFPGKSASVPNSKVGRERGWGGVAKAAYGDFLVWLDNALNKDLLDADGEDPSPWQSYIDNTDVGKQWGAEKPGEAGGFDPITQGESDHALNFYCPVHAVGYNWLQSNIDSGVELAAELKKIIEAWNSFERGGEKPFKCEKVILVTHSMGGLVARAAVSPAHGGAADLVLGVVHGVMPANGAAATYHHCRTGYDGIASFVLGRNAAQVTAIIGNAAGPLELLPNQAYRTDWLRARTQANPTPLMGLPAGIEAAAATGDPYIDIYLEKERWWRLIDPGLIDPDERYAGAKPPADPWVDGYASQLKKARTYHKELVDKYHPLSYVHFGDDPQQPSYNNLWWRSKTPVGMSGSSLVNARIQVGSDSDPVTLDVPGGIEFEIMPDKEAGEPGDNTVPVISGEAPLKTGGAVQGFRMKNVSHGDSYDDKHTHTRESVVWSIGKLLSQAKEL</sequence>
<protein>
    <submittedName>
        <fullName evidence="1">Uncharacterized protein</fullName>
    </submittedName>
</protein>
<gene>
    <name evidence="1" type="ORF">GLE_0437</name>
</gene>
<dbReference type="AlphaFoldDB" id="A0A0S2DB91"/>
<evidence type="ECO:0000313" key="2">
    <source>
        <dbReference type="Proteomes" id="UP000061569"/>
    </source>
</evidence>